<protein>
    <recommendedName>
        <fullName evidence="1">Heterokaryon incompatibility domain-containing protein</fullName>
    </recommendedName>
</protein>
<evidence type="ECO:0000313" key="3">
    <source>
        <dbReference type="Proteomes" id="UP000503462"/>
    </source>
</evidence>
<dbReference type="PANTHER" id="PTHR24148:SF73">
    <property type="entry name" value="HET DOMAIN PROTEIN (AFU_ORTHOLOGUE AFUA_8G01020)"/>
    <property type="match status" value="1"/>
</dbReference>
<sequence>MLYTPLSQFMIRLATIKYTKPLCIVLKTYSVFDCTYDALSYTWGSPIEAWDSSYSEHKQIIVNGYRTRITRNLYEALEALAAFKTQLWIDALCINQNDFDEKCEQISLMTMIYTRAQRVYCWVGVDDGTFKHVVELYKSAEQWISKELSRDGDTLKARDGTRVSVESILAFYDFCSNRRYLRRAWVMQEVVVSNAYMLLNGQLLDVKAVACIAAKLQQHAFKGRALNQGDEHLVRLGTHATRYRSDYVSAICKIDGELQHGASNWLVLWLNLLSRAMDATHPRDIFLAMYGLVSGSWIPDPRSSFEQLSRELTILTLQELPFASVLSFTPSEISWIPDFRKGSRTFQGLIVATANASTHKDSPLPAPILLRRGQTDFSYGVADHRSHLKVIDDRLILFGRRCSVINATFSLRLIPSVRESATGMATVALWCLNMQQQHKLDLESLFRALGFSMQHNGGVDSQEFSERVRSFFLMAAGNMTWDANAEPLTKELIQQLELYREPCLPTVQEVIWMQEVMRSREYKSQEQEEAVRRCIDSLREAKYMPICVDTSDILLFSTEAGQVGRCTYEGARAGDELWMITKAKVPFVLRRHDERDFQLISEVFISDAMHGQMIDNGIASAERRIALI</sequence>
<dbReference type="EMBL" id="CP051139">
    <property type="protein sequence ID" value="QIW94712.1"/>
    <property type="molecule type" value="Genomic_DNA"/>
</dbReference>
<dbReference type="AlphaFoldDB" id="A0A6H0XJ09"/>
<dbReference type="PANTHER" id="PTHR24148">
    <property type="entry name" value="ANKYRIN REPEAT DOMAIN-CONTAINING PROTEIN 39 HOMOLOG-RELATED"/>
    <property type="match status" value="1"/>
</dbReference>
<keyword evidence="3" id="KW-1185">Reference proteome</keyword>
<dbReference type="Pfam" id="PF06985">
    <property type="entry name" value="HET"/>
    <property type="match status" value="1"/>
</dbReference>
<accession>A0A6H0XJ09</accession>
<proteinExistence type="predicted"/>
<evidence type="ECO:0000313" key="2">
    <source>
        <dbReference type="EMBL" id="QIW94712.1"/>
    </source>
</evidence>
<dbReference type="InterPro" id="IPR010730">
    <property type="entry name" value="HET"/>
</dbReference>
<name>A0A6H0XJ09_9PEZI</name>
<organism evidence="2 3">
    <name type="scientific">Peltaster fructicola</name>
    <dbReference type="NCBI Taxonomy" id="286661"/>
    <lineage>
        <taxon>Eukaryota</taxon>
        <taxon>Fungi</taxon>
        <taxon>Dikarya</taxon>
        <taxon>Ascomycota</taxon>
        <taxon>Pezizomycotina</taxon>
        <taxon>Dothideomycetes</taxon>
        <taxon>Dothideomycetes incertae sedis</taxon>
        <taxon>Peltaster</taxon>
    </lineage>
</organism>
<dbReference type="InterPro" id="IPR052895">
    <property type="entry name" value="HetReg/Transcr_Mod"/>
</dbReference>
<reference evidence="2 3" key="1">
    <citation type="journal article" date="2016" name="Sci. Rep.">
        <title>Peltaster fructicola genome reveals evolution from an invasive phytopathogen to an ectophytic parasite.</title>
        <authorList>
            <person name="Xu C."/>
            <person name="Chen H."/>
            <person name="Gleason M.L."/>
            <person name="Xu J.R."/>
            <person name="Liu H."/>
            <person name="Zhang R."/>
            <person name="Sun G."/>
        </authorList>
    </citation>
    <scope>NUCLEOTIDE SEQUENCE [LARGE SCALE GENOMIC DNA]</scope>
    <source>
        <strain evidence="2 3">LNHT1506</strain>
    </source>
</reference>
<feature type="domain" description="Heterokaryon incompatibility" evidence="1">
    <location>
        <begin position="36"/>
        <end position="189"/>
    </location>
</feature>
<evidence type="ECO:0000259" key="1">
    <source>
        <dbReference type="Pfam" id="PF06985"/>
    </source>
</evidence>
<gene>
    <name evidence="2" type="ORF">AMS68_000230</name>
</gene>
<dbReference type="Proteomes" id="UP000503462">
    <property type="component" value="Chromosome 1"/>
</dbReference>
<dbReference type="OrthoDB" id="194358at2759"/>